<dbReference type="InterPro" id="IPR000055">
    <property type="entry name" value="Restrct_endonuc_typeI_TRD"/>
</dbReference>
<dbReference type="RefSeq" id="WP_172842991.1">
    <property type="nucleotide sequence ID" value="NZ_AP017649.1"/>
</dbReference>
<evidence type="ECO:0000256" key="1">
    <source>
        <dbReference type="ARBA" id="ARBA00010923"/>
    </source>
</evidence>
<dbReference type="CDD" id="cd17244">
    <property type="entry name" value="RMtype1_S_Apa101655I-TRD2-CR2_like"/>
    <property type="match status" value="1"/>
</dbReference>
<dbReference type="PANTHER" id="PTHR30408:SF12">
    <property type="entry name" value="TYPE I RESTRICTION ENZYME MJAVIII SPECIFICITY SUBUNIT"/>
    <property type="match status" value="1"/>
</dbReference>
<evidence type="ECO:0000313" key="5">
    <source>
        <dbReference type="EMBL" id="BAZ97520.1"/>
    </source>
</evidence>
<dbReference type="REBASE" id="211219">
    <property type="entry name" value="S.DmcATV1ORF890P"/>
</dbReference>
<dbReference type="Proteomes" id="UP000218257">
    <property type="component" value="Chromosome"/>
</dbReference>
<accession>A0AB33HSN9</accession>
<feature type="domain" description="Type I restriction modification DNA specificity" evidence="4">
    <location>
        <begin position="16"/>
        <end position="158"/>
    </location>
</feature>
<comment type="similarity">
    <text evidence="1">Belongs to the type-I restriction system S methylase family.</text>
</comment>
<organism evidence="5 6">
    <name type="scientific">Dehalococcoides mccartyi</name>
    <dbReference type="NCBI Taxonomy" id="61435"/>
    <lineage>
        <taxon>Bacteria</taxon>
        <taxon>Bacillati</taxon>
        <taxon>Chloroflexota</taxon>
        <taxon>Dehalococcoidia</taxon>
        <taxon>Dehalococcoidales</taxon>
        <taxon>Dehalococcoidaceae</taxon>
        <taxon>Dehalococcoides</taxon>
    </lineage>
</organism>
<protein>
    <submittedName>
        <fullName evidence="5">Type I restriction modification DNA specificity domain protein</fullName>
    </submittedName>
</protein>
<dbReference type="InterPro" id="IPR044946">
    <property type="entry name" value="Restrct_endonuc_typeI_TRD_sf"/>
</dbReference>
<keyword evidence="3" id="KW-0238">DNA-binding</keyword>
<dbReference type="SUPFAM" id="SSF116734">
    <property type="entry name" value="DNA methylase specificity domain"/>
    <property type="match status" value="2"/>
</dbReference>
<dbReference type="GO" id="GO:0003677">
    <property type="term" value="F:DNA binding"/>
    <property type="evidence" value="ECO:0007669"/>
    <property type="project" value="UniProtKB-KW"/>
</dbReference>
<sequence>MSKYRFEQIVLNSTEKKKPTEEDKYTYLGLEHLDSGSLYVARYGSDVAPIGEKLIMREGDVLFGKRRAYQKKVAIAPFDGIFSAHGMVLRPKEKIIDKNFFPLFISSDYFLDAAIKISVGSLSPTINWRDLKELEFELPDLDKQRELAKVLWAMDATKKSYQKLLLKTDELVKSQFAEMFDQENWQTIKFSDAYTLQMGKTPPRDLMKYWSAHDYRWISIADLSSYGKYTGDTKEYISQAAVDETGIKVTPKGTVIMSFKLTIGKTAITSEDIFTNEAIMAFIPRQSNISTDFLRYYLSIKDWSDEGKQAVKGVTLNKNSIGNATIIVPPAELQQQFSAFVQQTDKSKFELEQALAELTATYKKIISENLG</sequence>
<dbReference type="AlphaFoldDB" id="A0AB33HSN9"/>
<evidence type="ECO:0000259" key="4">
    <source>
        <dbReference type="Pfam" id="PF01420"/>
    </source>
</evidence>
<feature type="domain" description="Type I restriction modification DNA specificity" evidence="4">
    <location>
        <begin position="183"/>
        <end position="355"/>
    </location>
</feature>
<reference evidence="5 6" key="1">
    <citation type="journal article" date="2017" name="Sci. Rep.">
        <title>Isolation and genomic characterization of a Dehalococcoides strain suggests genomic rearrangement during culture.</title>
        <authorList>
            <person name="Yohda M."/>
            <person name="Ikegami K."/>
            <person name="Aita Y."/>
            <person name="Kitajima M."/>
            <person name="Takechi A."/>
            <person name="Iwamoto M."/>
            <person name="Fukuda T."/>
            <person name="Tamura N."/>
            <person name="Shibasaki J."/>
            <person name="Koike S."/>
            <person name="Komatsu D."/>
            <person name="Miyagi S."/>
            <person name="Nishimura M."/>
            <person name="Uchino Y."/>
            <person name="Shiroma A."/>
            <person name="Shimoji M."/>
            <person name="Tamotsu H."/>
            <person name="Ashimine N."/>
            <person name="Shinzato M."/>
            <person name="Ohki S."/>
            <person name="Nakano K."/>
            <person name="Teruya K."/>
            <person name="Satou K."/>
            <person name="Hirano T."/>
            <person name="Yagi O."/>
        </authorList>
    </citation>
    <scope>NUCLEOTIDE SEQUENCE [LARGE SCALE GENOMIC DNA]</scope>
    <source>
        <strain evidence="5 6">UCH-ATV1</strain>
    </source>
</reference>
<dbReference type="Pfam" id="PF01420">
    <property type="entry name" value="Methylase_S"/>
    <property type="match status" value="2"/>
</dbReference>
<dbReference type="Gene3D" id="3.90.220.20">
    <property type="entry name" value="DNA methylase specificity domains"/>
    <property type="match status" value="2"/>
</dbReference>
<keyword evidence="2" id="KW-0680">Restriction system</keyword>
<dbReference type="EMBL" id="AP017649">
    <property type="protein sequence ID" value="BAZ97520.1"/>
    <property type="molecule type" value="Genomic_DNA"/>
</dbReference>
<evidence type="ECO:0000256" key="3">
    <source>
        <dbReference type="ARBA" id="ARBA00023125"/>
    </source>
</evidence>
<dbReference type="InterPro" id="IPR052021">
    <property type="entry name" value="Type-I_RS_S_subunit"/>
</dbReference>
<dbReference type="PANTHER" id="PTHR30408">
    <property type="entry name" value="TYPE-1 RESTRICTION ENZYME ECOKI SPECIFICITY PROTEIN"/>
    <property type="match status" value="1"/>
</dbReference>
<proteinExistence type="inferred from homology"/>
<gene>
    <name evidence="5" type="ORF">DEHALATV1_0892</name>
</gene>
<evidence type="ECO:0000313" key="6">
    <source>
        <dbReference type="Proteomes" id="UP000218257"/>
    </source>
</evidence>
<name>A0AB33HSN9_9CHLR</name>
<dbReference type="GO" id="GO:0009307">
    <property type="term" value="P:DNA restriction-modification system"/>
    <property type="evidence" value="ECO:0007669"/>
    <property type="project" value="UniProtKB-KW"/>
</dbReference>
<evidence type="ECO:0000256" key="2">
    <source>
        <dbReference type="ARBA" id="ARBA00022747"/>
    </source>
</evidence>